<protein>
    <submittedName>
        <fullName evidence="1">Uncharacterized protein</fullName>
    </submittedName>
</protein>
<dbReference type="Proteomes" id="UP000708208">
    <property type="component" value="Unassembled WGS sequence"/>
</dbReference>
<keyword evidence="2" id="KW-1185">Reference proteome</keyword>
<comment type="caution">
    <text evidence="1">The sequence shown here is derived from an EMBL/GenBank/DDBJ whole genome shotgun (WGS) entry which is preliminary data.</text>
</comment>
<evidence type="ECO:0000313" key="1">
    <source>
        <dbReference type="EMBL" id="CAG7815149.1"/>
    </source>
</evidence>
<proteinExistence type="predicted"/>
<dbReference type="AlphaFoldDB" id="A0A8J2L4B2"/>
<feature type="non-terminal residue" evidence="1">
    <location>
        <position position="1"/>
    </location>
</feature>
<gene>
    <name evidence="1" type="ORF">AFUS01_LOCUS25847</name>
</gene>
<reference evidence="1" key="1">
    <citation type="submission" date="2021-06" db="EMBL/GenBank/DDBJ databases">
        <authorList>
            <person name="Hodson N. C."/>
            <person name="Mongue J. A."/>
            <person name="Jaron S. K."/>
        </authorList>
    </citation>
    <scope>NUCLEOTIDE SEQUENCE</scope>
</reference>
<dbReference type="EMBL" id="CAJVCH010337134">
    <property type="protein sequence ID" value="CAG7815149.1"/>
    <property type="molecule type" value="Genomic_DNA"/>
</dbReference>
<sequence>QCNVHFTQDKPIQIQIGLDAVLAKATVQKCDRCPDEFLSSILLVPKSTGGQLHHQVIKINEGGTQCCPKEE</sequence>
<name>A0A8J2L4B2_9HEXA</name>
<evidence type="ECO:0000313" key="2">
    <source>
        <dbReference type="Proteomes" id="UP000708208"/>
    </source>
</evidence>
<accession>A0A8J2L4B2</accession>
<organism evidence="1 2">
    <name type="scientific">Allacma fusca</name>
    <dbReference type="NCBI Taxonomy" id="39272"/>
    <lineage>
        <taxon>Eukaryota</taxon>
        <taxon>Metazoa</taxon>
        <taxon>Ecdysozoa</taxon>
        <taxon>Arthropoda</taxon>
        <taxon>Hexapoda</taxon>
        <taxon>Collembola</taxon>
        <taxon>Symphypleona</taxon>
        <taxon>Sminthuridae</taxon>
        <taxon>Allacma</taxon>
    </lineage>
</organism>